<dbReference type="InterPro" id="IPR023603">
    <property type="entry name" value="Low_specificity_L-TA-like"/>
</dbReference>
<proteinExistence type="inferred from homology"/>
<evidence type="ECO:0000259" key="5">
    <source>
        <dbReference type="Pfam" id="PF01212"/>
    </source>
</evidence>
<evidence type="ECO:0000256" key="2">
    <source>
        <dbReference type="ARBA" id="ARBA00006966"/>
    </source>
</evidence>
<dbReference type="NCBIfam" id="NF007825">
    <property type="entry name" value="PRK10534.1"/>
    <property type="match status" value="1"/>
</dbReference>
<keyword evidence="6" id="KW-0456">Lyase</keyword>
<evidence type="ECO:0000256" key="4">
    <source>
        <dbReference type="ARBA" id="ARBA00022898"/>
    </source>
</evidence>
<dbReference type="PANTHER" id="PTHR48097:SF9">
    <property type="entry name" value="L-THREONINE ALDOLASE"/>
    <property type="match status" value="1"/>
</dbReference>
<comment type="similarity">
    <text evidence="2">Belongs to the threonine aldolase family.</text>
</comment>
<dbReference type="EMBL" id="JBHTJV010000025">
    <property type="protein sequence ID" value="MFD0917684.1"/>
    <property type="molecule type" value="Genomic_DNA"/>
</dbReference>
<dbReference type="PIRSF" id="PIRSF017617">
    <property type="entry name" value="Thr_aldolase"/>
    <property type="match status" value="1"/>
</dbReference>
<dbReference type="GO" id="GO:0016829">
    <property type="term" value="F:lyase activity"/>
    <property type="evidence" value="ECO:0007669"/>
    <property type="project" value="UniProtKB-KW"/>
</dbReference>
<dbReference type="RefSeq" id="WP_377213539.1">
    <property type="nucleotide sequence ID" value="NZ_JBHTJV010000025.1"/>
</dbReference>
<dbReference type="Gene3D" id="3.90.1150.10">
    <property type="entry name" value="Aspartate Aminotransferase, domain 1"/>
    <property type="match status" value="1"/>
</dbReference>
<dbReference type="Pfam" id="PF01212">
    <property type="entry name" value="Beta_elim_lyase"/>
    <property type="match status" value="1"/>
</dbReference>
<dbReference type="InterPro" id="IPR015424">
    <property type="entry name" value="PyrdxlP-dep_Trfase"/>
</dbReference>
<dbReference type="InterPro" id="IPR001597">
    <property type="entry name" value="ArAA_b-elim_lyase/Thr_aldolase"/>
</dbReference>
<evidence type="ECO:0000256" key="1">
    <source>
        <dbReference type="ARBA" id="ARBA00001933"/>
    </source>
</evidence>
<accession>A0ABW3FLF6</accession>
<dbReference type="PANTHER" id="PTHR48097">
    <property type="entry name" value="L-THREONINE ALDOLASE-RELATED"/>
    <property type="match status" value="1"/>
</dbReference>
<evidence type="ECO:0000256" key="3">
    <source>
        <dbReference type="ARBA" id="ARBA00011881"/>
    </source>
</evidence>
<keyword evidence="4" id="KW-0663">Pyridoxal phosphate</keyword>
<name>A0ABW3FLF6_9HYPH</name>
<dbReference type="SUPFAM" id="SSF53383">
    <property type="entry name" value="PLP-dependent transferases"/>
    <property type="match status" value="1"/>
</dbReference>
<dbReference type="Proteomes" id="UP001597101">
    <property type="component" value="Unassembled WGS sequence"/>
</dbReference>
<sequence length="349" mass="37055">MYATLPKLAVSNHLIDLRSDTVSRPSKGMREAMASADVGDDVYGDDPTVTALEEQVADLLGKEEALFVASGTQSNLIALLSHCGRGEEYIGGVGYHIAKYEAGGAAVLGGISPRHLTPDESGALVPEEIEAAVQPDDPHFAISRLLCLENTFNGRVQDQAKIEAACAVARDNGLSIHIDGARLLNAAVAIGRSAQELVAPVDTVSLCLSKGLGAPVGSVLAGPKDFIAKARRNRKMVGGGLRQSGVLAACGLYALHNNVERLADDHANARAMAQKLTEIDGVEIDMNSVQTNMIWLRLSKRGEGSFSTYMLERGIIIGEPDPGMRLVCHLDFSADDIDKVVDGFAGWLR</sequence>
<dbReference type="InterPro" id="IPR015421">
    <property type="entry name" value="PyrdxlP-dep_Trfase_major"/>
</dbReference>
<evidence type="ECO:0000313" key="6">
    <source>
        <dbReference type="EMBL" id="MFD0917684.1"/>
    </source>
</evidence>
<gene>
    <name evidence="6" type="primary">ltaE</name>
    <name evidence="6" type="ORF">ACFQ14_14875</name>
</gene>
<organism evidence="6 7">
    <name type="scientific">Pseudahrensia aquimaris</name>
    <dbReference type="NCBI Taxonomy" id="744461"/>
    <lineage>
        <taxon>Bacteria</taxon>
        <taxon>Pseudomonadati</taxon>
        <taxon>Pseudomonadota</taxon>
        <taxon>Alphaproteobacteria</taxon>
        <taxon>Hyphomicrobiales</taxon>
        <taxon>Ahrensiaceae</taxon>
        <taxon>Pseudahrensia</taxon>
    </lineage>
</organism>
<comment type="cofactor">
    <cofactor evidence="1">
        <name>pyridoxal 5'-phosphate</name>
        <dbReference type="ChEBI" id="CHEBI:597326"/>
    </cofactor>
</comment>
<dbReference type="InterPro" id="IPR015422">
    <property type="entry name" value="PyrdxlP-dep_Trfase_small"/>
</dbReference>
<comment type="subunit">
    <text evidence="3">Homotetramer.</text>
</comment>
<dbReference type="EC" id="4.1.2.48" evidence="6"/>
<comment type="caution">
    <text evidence="6">The sequence shown here is derived from an EMBL/GenBank/DDBJ whole genome shotgun (WGS) entry which is preliminary data.</text>
</comment>
<reference evidence="7" key="1">
    <citation type="journal article" date="2019" name="Int. J. Syst. Evol. Microbiol.">
        <title>The Global Catalogue of Microorganisms (GCM) 10K type strain sequencing project: providing services to taxonomists for standard genome sequencing and annotation.</title>
        <authorList>
            <consortium name="The Broad Institute Genomics Platform"/>
            <consortium name="The Broad Institute Genome Sequencing Center for Infectious Disease"/>
            <person name="Wu L."/>
            <person name="Ma J."/>
        </authorList>
    </citation>
    <scope>NUCLEOTIDE SEQUENCE [LARGE SCALE GENOMIC DNA]</scope>
    <source>
        <strain evidence="7">CCUG 60023</strain>
    </source>
</reference>
<keyword evidence="7" id="KW-1185">Reference proteome</keyword>
<dbReference type="NCBIfam" id="NF041359">
    <property type="entry name" value="GntG_guanitoxin"/>
    <property type="match status" value="1"/>
</dbReference>
<protein>
    <submittedName>
        <fullName evidence="6">Low-specificity L-threonine aldolase</fullName>
        <ecNumber evidence="6">4.1.2.48</ecNumber>
    </submittedName>
</protein>
<evidence type="ECO:0000313" key="7">
    <source>
        <dbReference type="Proteomes" id="UP001597101"/>
    </source>
</evidence>
<dbReference type="Gene3D" id="3.40.640.10">
    <property type="entry name" value="Type I PLP-dependent aspartate aminotransferase-like (Major domain)"/>
    <property type="match status" value="1"/>
</dbReference>
<feature type="domain" description="Aromatic amino acid beta-eliminating lyase/threonine aldolase" evidence="5">
    <location>
        <begin position="16"/>
        <end position="297"/>
    </location>
</feature>